<dbReference type="GO" id="GO:0003723">
    <property type="term" value="F:RNA binding"/>
    <property type="evidence" value="ECO:0007669"/>
    <property type="project" value="UniProtKB-UniRule"/>
</dbReference>
<proteinExistence type="predicted"/>
<name>A0AAP0RVF9_LIQFO</name>
<accession>A0AAP0RVF9</accession>
<feature type="compositionally biased region" description="Low complexity" evidence="3">
    <location>
        <begin position="128"/>
        <end position="149"/>
    </location>
</feature>
<reference evidence="5 6" key="1">
    <citation type="journal article" date="2024" name="Plant J.">
        <title>Genome sequences and population genomics reveal climatic adaptation and genomic divergence between two closely related sweetgum species.</title>
        <authorList>
            <person name="Xu W.Q."/>
            <person name="Ren C.Q."/>
            <person name="Zhang X.Y."/>
            <person name="Comes H.P."/>
            <person name="Liu X.H."/>
            <person name="Li Y.G."/>
            <person name="Kettle C.J."/>
            <person name="Jalonen R."/>
            <person name="Gaisberger H."/>
            <person name="Ma Y.Z."/>
            <person name="Qiu Y.X."/>
        </authorList>
    </citation>
    <scope>NUCLEOTIDE SEQUENCE [LARGE SCALE GENOMIC DNA]</scope>
    <source>
        <strain evidence="5">Hangzhou</strain>
    </source>
</reference>
<dbReference type="Gene3D" id="1.10.10.10">
    <property type="entry name" value="Winged helix-like DNA-binding domain superfamily/Winged helix DNA-binding domain"/>
    <property type="match status" value="1"/>
</dbReference>
<evidence type="ECO:0000256" key="3">
    <source>
        <dbReference type="SAM" id="MobiDB-lite"/>
    </source>
</evidence>
<feature type="region of interest" description="Disordered" evidence="3">
    <location>
        <begin position="491"/>
        <end position="556"/>
    </location>
</feature>
<dbReference type="CDD" id="cd07323">
    <property type="entry name" value="LAM"/>
    <property type="match status" value="1"/>
</dbReference>
<dbReference type="AlphaFoldDB" id="A0AAP0RVF9"/>
<evidence type="ECO:0000256" key="2">
    <source>
        <dbReference type="PROSITE-ProRule" id="PRU00332"/>
    </source>
</evidence>
<evidence type="ECO:0000259" key="4">
    <source>
        <dbReference type="PROSITE" id="PS50961"/>
    </source>
</evidence>
<dbReference type="EMBL" id="JBBPBK010000005">
    <property type="protein sequence ID" value="KAK9284998.1"/>
    <property type="molecule type" value="Genomic_DNA"/>
</dbReference>
<dbReference type="Proteomes" id="UP001415857">
    <property type="component" value="Unassembled WGS sequence"/>
</dbReference>
<dbReference type="PANTHER" id="PTHR22792:SF132">
    <property type="entry name" value="LA-RELATED PROTEIN 1"/>
    <property type="match status" value="1"/>
</dbReference>
<dbReference type="FunFam" id="1.10.10.10:FF:000131">
    <property type="entry name" value="la-related protein 1B isoform X2"/>
    <property type="match status" value="1"/>
</dbReference>
<gene>
    <name evidence="5" type="ORF">L1049_024180</name>
</gene>
<dbReference type="InterPro" id="IPR006630">
    <property type="entry name" value="La_HTH"/>
</dbReference>
<organism evidence="5 6">
    <name type="scientific">Liquidambar formosana</name>
    <name type="common">Formosan gum</name>
    <dbReference type="NCBI Taxonomy" id="63359"/>
    <lineage>
        <taxon>Eukaryota</taxon>
        <taxon>Viridiplantae</taxon>
        <taxon>Streptophyta</taxon>
        <taxon>Embryophyta</taxon>
        <taxon>Tracheophyta</taxon>
        <taxon>Spermatophyta</taxon>
        <taxon>Magnoliopsida</taxon>
        <taxon>eudicotyledons</taxon>
        <taxon>Gunneridae</taxon>
        <taxon>Pentapetalae</taxon>
        <taxon>Saxifragales</taxon>
        <taxon>Altingiaceae</taxon>
        <taxon>Liquidambar</taxon>
    </lineage>
</organism>
<dbReference type="GO" id="GO:0005737">
    <property type="term" value="C:cytoplasm"/>
    <property type="evidence" value="ECO:0007669"/>
    <property type="project" value="UniProtKB-ARBA"/>
</dbReference>
<feature type="compositionally biased region" description="Basic and acidic residues" evidence="3">
    <location>
        <begin position="504"/>
        <end position="513"/>
    </location>
</feature>
<evidence type="ECO:0000313" key="5">
    <source>
        <dbReference type="EMBL" id="KAK9284998.1"/>
    </source>
</evidence>
<dbReference type="SMART" id="SM00715">
    <property type="entry name" value="LA"/>
    <property type="match status" value="1"/>
</dbReference>
<protein>
    <recommendedName>
        <fullName evidence="4">HTH La-type RNA-binding domain-containing protein</fullName>
    </recommendedName>
</protein>
<dbReference type="PROSITE" id="PS50961">
    <property type="entry name" value="HTH_LA"/>
    <property type="match status" value="1"/>
</dbReference>
<feature type="compositionally biased region" description="Polar residues" evidence="3">
    <location>
        <begin position="1"/>
        <end position="23"/>
    </location>
</feature>
<feature type="compositionally biased region" description="Low complexity" evidence="3">
    <location>
        <begin position="47"/>
        <end position="74"/>
    </location>
</feature>
<dbReference type="Pfam" id="PF05383">
    <property type="entry name" value="La"/>
    <property type="match status" value="1"/>
</dbReference>
<feature type="compositionally biased region" description="Polar residues" evidence="3">
    <location>
        <begin position="85"/>
        <end position="96"/>
    </location>
</feature>
<dbReference type="InterPro" id="IPR036390">
    <property type="entry name" value="WH_DNA-bd_sf"/>
</dbReference>
<evidence type="ECO:0000256" key="1">
    <source>
        <dbReference type="ARBA" id="ARBA00022884"/>
    </source>
</evidence>
<feature type="compositionally biased region" description="Polar residues" evidence="3">
    <location>
        <begin position="214"/>
        <end position="226"/>
    </location>
</feature>
<feature type="region of interest" description="Disordered" evidence="3">
    <location>
        <begin position="1"/>
        <end position="288"/>
    </location>
</feature>
<comment type="caution">
    <text evidence="5">The sequence shown here is derived from an EMBL/GenBank/DDBJ whole genome shotgun (WGS) entry which is preliminary data.</text>
</comment>
<feature type="compositionally biased region" description="Polar residues" evidence="3">
    <location>
        <begin position="514"/>
        <end position="541"/>
    </location>
</feature>
<feature type="compositionally biased region" description="Polar residues" evidence="3">
    <location>
        <begin position="151"/>
        <end position="184"/>
    </location>
</feature>
<dbReference type="PANTHER" id="PTHR22792">
    <property type="entry name" value="LUPUS LA PROTEIN-RELATED"/>
    <property type="match status" value="1"/>
</dbReference>
<dbReference type="InterPro" id="IPR045180">
    <property type="entry name" value="La_dom_prot"/>
</dbReference>
<dbReference type="SUPFAM" id="SSF46785">
    <property type="entry name" value="Winged helix' DNA-binding domain"/>
    <property type="match status" value="1"/>
</dbReference>
<sequence>MAAAANSPTANHSPRLSGDNAQSRRAAAAVARTVSPPWTQIVRGADSEAIPAGPSSPSSASAAVVVQEQVVAASDCSPGKDSSPDDSATEGSDNGNGNAGKKPAWNKPSNGAAEVGPVMGAVSWPALSESARASQKSSSDSMKPPSDGSVVVSQGTANALPSPKQVPNNANPNSTSNHTIPTRQKSMKRGVSNASANGGLTQAPALPGSVVEMPSSNTHKSSNWETGQRGGGSGSQSHSGNDHPPQRNSFRRGSGGPHPRGDGSYNHNYGGRQDRTNHGWNPQRSFNNRDAHMQPQRVAPRGFIPHGSAPFFTPPPPPPPGRPFGTPIGFSEMPHPIYYFQAPHPESLRGVPFVTPIPPMYLPFTDPQLHAADPQLHAKLVSQIDYYFSNENLIKDIYLRQNMDDQGWVPIQLIASFKKVLLLTESIQLIMDAVRTSNVVEVQGDKVRKRNDWIRWIMPPSVQFPGPSGSQSLGRSSHDTLAAQVQNIVLEDKTNNPNSARGQADVHAEDFKSRSSAGDLNSQLQPSSGEGTGQVTVQAGSDRSVLPRSSSKRDSC</sequence>
<keyword evidence="6" id="KW-1185">Reference proteome</keyword>
<feature type="domain" description="HTH La-type RNA-binding" evidence="4">
    <location>
        <begin position="370"/>
        <end position="459"/>
    </location>
</feature>
<keyword evidence="1 2" id="KW-0694">RNA-binding</keyword>
<evidence type="ECO:0000313" key="6">
    <source>
        <dbReference type="Proteomes" id="UP001415857"/>
    </source>
</evidence>
<dbReference type="InterPro" id="IPR036388">
    <property type="entry name" value="WH-like_DNA-bd_sf"/>
</dbReference>